<organism evidence="6 7">
    <name type="scientific">Bacteroides ovatus</name>
    <dbReference type="NCBI Taxonomy" id="28116"/>
    <lineage>
        <taxon>Bacteria</taxon>
        <taxon>Pseudomonadati</taxon>
        <taxon>Bacteroidota</taxon>
        <taxon>Bacteroidia</taxon>
        <taxon>Bacteroidales</taxon>
        <taxon>Bacteroidaceae</taxon>
        <taxon>Bacteroides</taxon>
    </lineage>
</organism>
<dbReference type="AlphaFoldDB" id="A0A6A1XLX0"/>
<feature type="coiled-coil region" evidence="4">
    <location>
        <begin position="387"/>
        <end position="414"/>
    </location>
</feature>
<dbReference type="Proteomes" id="UP000375690">
    <property type="component" value="Unassembled WGS sequence"/>
</dbReference>
<keyword evidence="4" id="KW-0175">Coiled coil</keyword>
<accession>A0A6A1XLX0</accession>
<evidence type="ECO:0000256" key="1">
    <source>
        <dbReference type="ARBA" id="ARBA00010923"/>
    </source>
</evidence>
<evidence type="ECO:0000256" key="2">
    <source>
        <dbReference type="ARBA" id="ARBA00022747"/>
    </source>
</evidence>
<comment type="similarity">
    <text evidence="1">Belongs to the type-I restriction system S methylase family.</text>
</comment>
<feature type="domain" description="Type I restriction modification DNA specificity" evidence="5">
    <location>
        <begin position="227"/>
        <end position="399"/>
    </location>
</feature>
<keyword evidence="2" id="KW-0680">Restriction system</keyword>
<dbReference type="PANTHER" id="PTHR30408:SF12">
    <property type="entry name" value="TYPE I RESTRICTION ENZYME MJAVIII SPECIFICITY SUBUNIT"/>
    <property type="match status" value="1"/>
</dbReference>
<dbReference type="InterPro" id="IPR052021">
    <property type="entry name" value="Type-I_RS_S_subunit"/>
</dbReference>
<evidence type="ECO:0000256" key="4">
    <source>
        <dbReference type="SAM" id="Coils"/>
    </source>
</evidence>
<dbReference type="Gene3D" id="3.90.220.20">
    <property type="entry name" value="DNA methylase specificity domains"/>
    <property type="match status" value="2"/>
</dbReference>
<reference evidence="6 7" key="1">
    <citation type="journal article" date="2019" name="Nat. Med.">
        <title>A library of human gut bacterial isolates paired with longitudinal multiomics data enables mechanistic microbiome research.</title>
        <authorList>
            <person name="Poyet M."/>
            <person name="Groussin M."/>
            <person name="Gibbons S.M."/>
            <person name="Avila-Pacheco J."/>
            <person name="Jiang X."/>
            <person name="Kearney S.M."/>
            <person name="Perrotta A.R."/>
            <person name="Berdy B."/>
            <person name="Zhao S."/>
            <person name="Lieberman T.D."/>
            <person name="Swanson P.K."/>
            <person name="Smith M."/>
            <person name="Roesemann S."/>
            <person name="Alexander J.E."/>
            <person name="Rich S.A."/>
            <person name="Livny J."/>
            <person name="Vlamakis H."/>
            <person name="Clish C."/>
            <person name="Bullock K."/>
            <person name="Deik A."/>
            <person name="Scott J."/>
            <person name="Pierce K.A."/>
            <person name="Xavier R.J."/>
            <person name="Alm E.J."/>
        </authorList>
    </citation>
    <scope>NUCLEOTIDE SEQUENCE [LARGE SCALE GENOMIC DNA]</scope>
    <source>
        <strain evidence="6 7">BIOML-A2</strain>
    </source>
</reference>
<keyword evidence="6" id="KW-0378">Hydrolase</keyword>
<dbReference type="InterPro" id="IPR044946">
    <property type="entry name" value="Restrct_endonuc_typeI_TRD_sf"/>
</dbReference>
<dbReference type="Gene3D" id="1.10.287.1120">
    <property type="entry name" value="Bipartite methylase S protein"/>
    <property type="match status" value="1"/>
</dbReference>
<evidence type="ECO:0000313" key="7">
    <source>
        <dbReference type="Proteomes" id="UP000375690"/>
    </source>
</evidence>
<dbReference type="SUPFAM" id="SSF116734">
    <property type="entry name" value="DNA methylase specificity domain"/>
    <property type="match status" value="2"/>
</dbReference>
<dbReference type="Pfam" id="PF01420">
    <property type="entry name" value="Methylase_S"/>
    <property type="match status" value="2"/>
</dbReference>
<dbReference type="EMBL" id="VWFC01000005">
    <property type="protein sequence ID" value="KAB1328892.1"/>
    <property type="molecule type" value="Genomic_DNA"/>
</dbReference>
<keyword evidence="3" id="KW-0238">DNA-binding</keyword>
<protein>
    <submittedName>
        <fullName evidence="6">Restriction endonuclease subunit S</fullName>
    </submittedName>
</protein>
<keyword evidence="6" id="KW-0540">Nuclease</keyword>
<keyword evidence="6" id="KW-0255">Endonuclease</keyword>
<dbReference type="GO" id="GO:0003677">
    <property type="term" value="F:DNA binding"/>
    <property type="evidence" value="ECO:0007669"/>
    <property type="project" value="UniProtKB-KW"/>
</dbReference>
<sequence length="424" mass="47809">MMFKTKLKKTDIGDVPEDWEVDIIENLFIFYANNTLSRDMLSEKGSVYNIHYGDILTKFGSILDVGKNNLPFIKSDVLYSPKFYICDGDLIIADTAEDEMVGKVCEVQNIGDKKIVAGLHTIWLHPKGNLFSPMFMGYFMNSPIYHGQLLPIIQGIKVCSISKTALKETFVLIPNKKEQQRISSVLSDIDTLLFSLHKKIQKKKDIKHGTMQQLLTGKKRLPGFTDPWIEKKLGELGTFISGSGFPMKYQGRKKGIYPFYKVSDFNTIGNEYIMGGANNYIDDKIVGILSCKIVPKNSIIFAKIGAAIYLERKRVVHSDCCIDNNMMAIQIINLFDYAFIYSKLQQIKLGNYATTTALPSLSSSTLSEITLTLPSSIVEQRIIATILSDMDKEIGELEAKLVKYEQVKQGMMQQLLTGKIRLID</sequence>
<proteinExistence type="inferred from homology"/>
<comment type="caution">
    <text evidence="6">The sequence shown here is derived from an EMBL/GenBank/DDBJ whole genome shotgun (WGS) entry which is preliminary data.</text>
</comment>
<name>A0A6A1XLX0_BACOV</name>
<dbReference type="InterPro" id="IPR000055">
    <property type="entry name" value="Restrct_endonuc_typeI_TRD"/>
</dbReference>
<dbReference type="GO" id="GO:0009307">
    <property type="term" value="P:DNA restriction-modification system"/>
    <property type="evidence" value="ECO:0007669"/>
    <property type="project" value="UniProtKB-KW"/>
</dbReference>
<feature type="domain" description="Type I restriction modification DNA specificity" evidence="5">
    <location>
        <begin position="16"/>
        <end position="202"/>
    </location>
</feature>
<dbReference type="GO" id="GO:0004519">
    <property type="term" value="F:endonuclease activity"/>
    <property type="evidence" value="ECO:0007669"/>
    <property type="project" value="UniProtKB-KW"/>
</dbReference>
<evidence type="ECO:0000256" key="3">
    <source>
        <dbReference type="ARBA" id="ARBA00023125"/>
    </source>
</evidence>
<evidence type="ECO:0000313" key="6">
    <source>
        <dbReference type="EMBL" id="KAB1328892.1"/>
    </source>
</evidence>
<dbReference type="PANTHER" id="PTHR30408">
    <property type="entry name" value="TYPE-1 RESTRICTION ENZYME ECOKI SPECIFICITY PROTEIN"/>
    <property type="match status" value="1"/>
</dbReference>
<gene>
    <name evidence="6" type="ORF">F3B53_06215</name>
</gene>
<evidence type="ECO:0000259" key="5">
    <source>
        <dbReference type="Pfam" id="PF01420"/>
    </source>
</evidence>